<evidence type="ECO:0000259" key="10">
    <source>
        <dbReference type="Pfam" id="PF11838"/>
    </source>
</evidence>
<dbReference type="NCBIfam" id="TIGR02412">
    <property type="entry name" value="pepN_strep_liv"/>
    <property type="match status" value="1"/>
</dbReference>
<dbReference type="Pfam" id="PF01433">
    <property type="entry name" value="Peptidase_M1"/>
    <property type="match status" value="1"/>
</dbReference>
<dbReference type="InterPro" id="IPR027268">
    <property type="entry name" value="Peptidase_M4/M1_CTD_sf"/>
</dbReference>
<comment type="similarity">
    <text evidence="2">Belongs to the peptidase M1 family.</text>
</comment>
<dbReference type="GO" id="GO:0008270">
    <property type="term" value="F:zinc ion binding"/>
    <property type="evidence" value="ECO:0007669"/>
    <property type="project" value="InterPro"/>
</dbReference>
<reference evidence="12" key="1">
    <citation type="submission" date="2020-05" db="EMBL/GenBank/DDBJ databases">
        <authorList>
            <person name="Chiriac C."/>
            <person name="Salcher M."/>
            <person name="Ghai R."/>
            <person name="Kavagutti S V."/>
        </authorList>
    </citation>
    <scope>NUCLEOTIDE SEQUENCE</scope>
</reference>
<dbReference type="InterPro" id="IPR050344">
    <property type="entry name" value="Peptidase_M1_aminopeptidases"/>
</dbReference>
<comment type="cofactor">
    <cofactor evidence="1">
        <name>Zn(2+)</name>
        <dbReference type="ChEBI" id="CHEBI:29105"/>
    </cofactor>
</comment>
<evidence type="ECO:0000256" key="4">
    <source>
        <dbReference type="ARBA" id="ARBA00022670"/>
    </source>
</evidence>
<dbReference type="SUPFAM" id="SSF63737">
    <property type="entry name" value="Leukotriene A4 hydrolase N-terminal domain"/>
    <property type="match status" value="1"/>
</dbReference>
<dbReference type="InterPro" id="IPR042097">
    <property type="entry name" value="Aminopeptidase_N-like_N_sf"/>
</dbReference>
<evidence type="ECO:0000256" key="8">
    <source>
        <dbReference type="ARBA" id="ARBA00023049"/>
    </source>
</evidence>
<dbReference type="Gene3D" id="2.60.40.1730">
    <property type="entry name" value="tricorn interacting facor f3 domain"/>
    <property type="match status" value="1"/>
</dbReference>
<keyword evidence="8" id="KW-0482">Metalloprotease</keyword>
<keyword evidence="4" id="KW-0645">Protease</keyword>
<dbReference type="SUPFAM" id="SSF55486">
    <property type="entry name" value="Metalloproteases ('zincins'), catalytic domain"/>
    <property type="match status" value="1"/>
</dbReference>
<evidence type="ECO:0000256" key="6">
    <source>
        <dbReference type="ARBA" id="ARBA00022801"/>
    </source>
</evidence>
<dbReference type="FunFam" id="2.60.40.1730:FF:000010">
    <property type="entry name" value="Putative aminopeptidase N"/>
    <property type="match status" value="1"/>
</dbReference>
<dbReference type="Gene3D" id="1.10.390.10">
    <property type="entry name" value="Neutral Protease Domain 2"/>
    <property type="match status" value="1"/>
</dbReference>
<evidence type="ECO:0000313" key="12">
    <source>
        <dbReference type="EMBL" id="CAB5241300.1"/>
    </source>
</evidence>
<dbReference type="Pfam" id="PF11838">
    <property type="entry name" value="ERAP1_C"/>
    <property type="match status" value="1"/>
</dbReference>
<feature type="domain" description="Aminopeptidase N-like N-terminal" evidence="11">
    <location>
        <begin position="22"/>
        <end position="188"/>
    </location>
</feature>
<dbReference type="GO" id="GO:0042277">
    <property type="term" value="F:peptide binding"/>
    <property type="evidence" value="ECO:0007669"/>
    <property type="project" value="TreeGrafter"/>
</dbReference>
<evidence type="ECO:0000259" key="9">
    <source>
        <dbReference type="Pfam" id="PF01433"/>
    </source>
</evidence>
<evidence type="ECO:0000256" key="5">
    <source>
        <dbReference type="ARBA" id="ARBA00022723"/>
    </source>
</evidence>
<evidence type="ECO:0000256" key="2">
    <source>
        <dbReference type="ARBA" id="ARBA00010136"/>
    </source>
</evidence>
<dbReference type="GO" id="GO:0005615">
    <property type="term" value="C:extracellular space"/>
    <property type="evidence" value="ECO:0007669"/>
    <property type="project" value="TreeGrafter"/>
</dbReference>
<dbReference type="InterPro" id="IPR012778">
    <property type="entry name" value="Pept_M1_aminopeptidase"/>
</dbReference>
<dbReference type="EMBL" id="CAFBSG010000041">
    <property type="protein sequence ID" value="CAB5241300.1"/>
    <property type="molecule type" value="Genomic_DNA"/>
</dbReference>
<gene>
    <name evidence="12" type="ORF">UFOPK3554_01351</name>
</gene>
<keyword evidence="3" id="KW-0031">Aminopeptidase</keyword>
<dbReference type="InterPro" id="IPR014782">
    <property type="entry name" value="Peptidase_M1_dom"/>
</dbReference>
<sequence length="845" mass="94191">MPGINLTRAEAMQRSSLVKVHSYDIDLDLTTGPETFVAKTRVKFSGLTVGASTFIDAVGKRVISATFNGAPLEVKDYDGETIHITNLAAENDLFIELEADYSISGEGLHRFVDPADGEVYLYSQHEVADARRTFVCFDQPDLKATFAFSTLVPSHWEVISNNPVESAVVEGEKKKWVFKTTPVISTYLTAIVAGPYYFVTDTYVGKKEVPLGLYCRKSLAEFMDQDDIFDVTKKGFAYYESEFGLAYPFDKYDQIAVAEFNAGAMENVGCVTYGEDYLVFRSKVTDKNYNWRANVILHEMAHMWFGDLVTMRWWDDLWLNESFAEWASYYTLAQATRFTNSWTVFNAERKTWAYRQDQLSSTHPIVVDMYDLEAVKNNFDGITYAKGASVLQQLVVHVGKDNFIKGLRQYFAKHAWGNTTLNDLLIELEAASGRDLNPWVSTWLQTAGVNTLRPQLEIGGDVYSSVAVVQETPLIPVGSKELRPHRMAVGLYDIKGDAVVRRRRVELDVAGPLTVVTELAGEKIADLVVINDGDLSYGKLRFDERSIATLKTHLGLIEDSLTRALAWSASWDMLRDAELSASDYVPMVINALAHESDVAVTSMTLTQLDSAVELFAADKNRDRLRLEIANGIEKLLDGAQAGSDLQLQYARSFASAAFSAEQGARIRAILNGSINGLDIDTDLRWHLLNSLVERNLASSSEIDDELKKDNTASGQKAAAFAHAAFPDANVKANAFNTAMHEDVSNHIQLANIRGFSRSRQRELLAPYAEKYFAEIDTYWNSHSYEFASNVSMGLYPSYQVSQATLDATEHWLAVTGKDAASGLRRIMAENRDALARALKAQNKDA</sequence>
<evidence type="ECO:0000256" key="7">
    <source>
        <dbReference type="ARBA" id="ARBA00022833"/>
    </source>
</evidence>
<dbReference type="GO" id="GO:0005737">
    <property type="term" value="C:cytoplasm"/>
    <property type="evidence" value="ECO:0007669"/>
    <property type="project" value="TreeGrafter"/>
</dbReference>
<dbReference type="GO" id="GO:0043171">
    <property type="term" value="P:peptide catabolic process"/>
    <property type="evidence" value="ECO:0007669"/>
    <property type="project" value="TreeGrafter"/>
</dbReference>
<name>A0A6J7XVB4_9ZZZZ</name>
<dbReference type="CDD" id="cd09602">
    <property type="entry name" value="M1_APN"/>
    <property type="match status" value="1"/>
</dbReference>
<dbReference type="FunFam" id="1.10.390.10:FF:000004">
    <property type="entry name" value="Aminopeptidase N"/>
    <property type="match status" value="1"/>
</dbReference>
<feature type="domain" description="Peptidase M1 membrane alanine aminopeptidase" evidence="9">
    <location>
        <begin position="229"/>
        <end position="443"/>
    </location>
</feature>
<proteinExistence type="inferred from homology"/>
<evidence type="ECO:0000256" key="1">
    <source>
        <dbReference type="ARBA" id="ARBA00001947"/>
    </source>
</evidence>
<dbReference type="PANTHER" id="PTHR11533:SF174">
    <property type="entry name" value="PUROMYCIN-SENSITIVE AMINOPEPTIDASE-RELATED"/>
    <property type="match status" value="1"/>
</dbReference>
<dbReference type="Pfam" id="PF17900">
    <property type="entry name" value="Peptidase_M1_N"/>
    <property type="match status" value="1"/>
</dbReference>
<dbReference type="GO" id="GO:0070006">
    <property type="term" value="F:metalloaminopeptidase activity"/>
    <property type="evidence" value="ECO:0007669"/>
    <property type="project" value="TreeGrafter"/>
</dbReference>
<keyword evidence="5" id="KW-0479">Metal-binding</keyword>
<evidence type="ECO:0000256" key="3">
    <source>
        <dbReference type="ARBA" id="ARBA00022438"/>
    </source>
</evidence>
<dbReference type="InterPro" id="IPR045357">
    <property type="entry name" value="Aminopeptidase_N-like_N"/>
</dbReference>
<dbReference type="AlphaFoldDB" id="A0A6J7XVB4"/>
<keyword evidence="6" id="KW-0378">Hydrolase</keyword>
<evidence type="ECO:0000259" key="11">
    <source>
        <dbReference type="Pfam" id="PF17900"/>
    </source>
</evidence>
<dbReference type="InterPro" id="IPR024571">
    <property type="entry name" value="ERAP1-like_C_dom"/>
</dbReference>
<accession>A0A6J7XVB4</accession>
<dbReference type="GO" id="GO:0016020">
    <property type="term" value="C:membrane"/>
    <property type="evidence" value="ECO:0007669"/>
    <property type="project" value="TreeGrafter"/>
</dbReference>
<dbReference type="InterPro" id="IPR001930">
    <property type="entry name" value="Peptidase_M1"/>
</dbReference>
<dbReference type="PANTHER" id="PTHR11533">
    <property type="entry name" value="PROTEASE M1 ZINC METALLOPROTEASE"/>
    <property type="match status" value="1"/>
</dbReference>
<dbReference type="PRINTS" id="PR00756">
    <property type="entry name" value="ALADIPTASE"/>
</dbReference>
<dbReference type="GO" id="GO:0006508">
    <property type="term" value="P:proteolysis"/>
    <property type="evidence" value="ECO:0007669"/>
    <property type="project" value="UniProtKB-KW"/>
</dbReference>
<protein>
    <submittedName>
        <fullName evidence="12">Unannotated protein</fullName>
    </submittedName>
</protein>
<keyword evidence="7" id="KW-0862">Zinc</keyword>
<feature type="domain" description="ERAP1-like C-terminal" evidence="10">
    <location>
        <begin position="527"/>
        <end position="835"/>
    </location>
</feature>
<organism evidence="12">
    <name type="scientific">freshwater metagenome</name>
    <dbReference type="NCBI Taxonomy" id="449393"/>
    <lineage>
        <taxon>unclassified sequences</taxon>
        <taxon>metagenomes</taxon>
        <taxon>ecological metagenomes</taxon>
    </lineage>
</organism>